<dbReference type="EMBL" id="JAANYQ010000019">
    <property type="protein sequence ID" value="KAF4120072.1"/>
    <property type="molecule type" value="Genomic_DNA"/>
</dbReference>
<keyword evidence="1" id="KW-0489">Methyltransferase</keyword>
<dbReference type="GeneID" id="55969711"/>
<accession>A0A9P4YPA5</accession>
<dbReference type="Gene3D" id="3.40.50.150">
    <property type="entry name" value="Vaccinia Virus protein VP39"/>
    <property type="match status" value="1"/>
</dbReference>
<dbReference type="RefSeq" id="XP_035318724.1">
    <property type="nucleotide sequence ID" value="XM_035465459.1"/>
</dbReference>
<protein>
    <submittedName>
        <fullName evidence="1">Methyltransferase</fullName>
    </submittedName>
</protein>
<dbReference type="OrthoDB" id="194386at2759"/>
<dbReference type="PANTHER" id="PTHR14614">
    <property type="entry name" value="HEPATOCELLULAR CARCINOMA-ASSOCIATED ANTIGEN"/>
    <property type="match status" value="1"/>
</dbReference>
<reference evidence="1" key="1">
    <citation type="submission" date="2020-03" db="EMBL/GenBank/DDBJ databases">
        <title>Site-based positive gene gene selection in Geosmithia morbida across the United States reveals a broad range of putative effectors and factors for local host and environmental adapation.</title>
        <authorList>
            <person name="Onufrak A."/>
            <person name="Murdoch R.W."/>
            <person name="Gazis R."/>
            <person name="Huff M."/>
            <person name="Staton M."/>
            <person name="Klingeman W."/>
            <person name="Hadziabdic D."/>
        </authorList>
    </citation>
    <scope>NUCLEOTIDE SEQUENCE</scope>
    <source>
        <strain evidence="1">1262</strain>
    </source>
</reference>
<keyword evidence="2" id="KW-1185">Reference proteome</keyword>
<comment type="caution">
    <text evidence="1">The sequence shown here is derived from an EMBL/GenBank/DDBJ whole genome shotgun (WGS) entry which is preliminary data.</text>
</comment>
<organism evidence="1 2">
    <name type="scientific">Geosmithia morbida</name>
    <dbReference type="NCBI Taxonomy" id="1094350"/>
    <lineage>
        <taxon>Eukaryota</taxon>
        <taxon>Fungi</taxon>
        <taxon>Dikarya</taxon>
        <taxon>Ascomycota</taxon>
        <taxon>Pezizomycotina</taxon>
        <taxon>Sordariomycetes</taxon>
        <taxon>Hypocreomycetidae</taxon>
        <taxon>Hypocreales</taxon>
        <taxon>Bionectriaceae</taxon>
        <taxon>Geosmithia</taxon>
    </lineage>
</organism>
<evidence type="ECO:0000313" key="2">
    <source>
        <dbReference type="Proteomes" id="UP000749293"/>
    </source>
</evidence>
<gene>
    <name evidence="1" type="ORF">GMORB2_3483</name>
</gene>
<dbReference type="PANTHER" id="PTHR14614:SF130">
    <property type="entry name" value="PROTEIN-LYSINE N-METHYLTRANSFERASE EEF2KMT"/>
    <property type="match status" value="1"/>
</dbReference>
<sequence length="355" mass="39672">MSQPWTREVDRYCHQYLQLEAKLDIPRREILRLPEVQDAIFAKIFADGAIRYEPPVRFKFKTLKDLVSHIEESIDDWDRHEVSGDILDAMGVLLSTPLPPEILSSQKKFYVTYHVSGMPPDHSSSSSSGRKTGSESSNWKDDRYITLLENRSLIAGSGTTGLRTWEAGLHLGQFLCQSPEIIRGKEILELGAGTGYLSVLCARHLGAARVIASDGSDDVINNLPENLFLNDLQDSRHQVIPMDVKWGHALVGTEETDWNGGRPVDVVLGADVTYDDRVVPALVATLGELFVLYPDVNVYISAAERNEKTFHVFLDSCREQGLMVDILDFPVPPPEEQTGPFYSVDVAMSICRVSR</sequence>
<dbReference type="SUPFAM" id="SSF53335">
    <property type="entry name" value="S-adenosyl-L-methionine-dependent methyltransferases"/>
    <property type="match status" value="1"/>
</dbReference>
<keyword evidence="1" id="KW-0808">Transferase</keyword>
<proteinExistence type="predicted"/>
<dbReference type="GO" id="GO:0005737">
    <property type="term" value="C:cytoplasm"/>
    <property type="evidence" value="ECO:0007669"/>
    <property type="project" value="TreeGrafter"/>
</dbReference>
<dbReference type="Proteomes" id="UP000749293">
    <property type="component" value="Unassembled WGS sequence"/>
</dbReference>
<evidence type="ECO:0000313" key="1">
    <source>
        <dbReference type="EMBL" id="KAF4120072.1"/>
    </source>
</evidence>
<dbReference type="GO" id="GO:0032259">
    <property type="term" value="P:methylation"/>
    <property type="evidence" value="ECO:0007669"/>
    <property type="project" value="UniProtKB-KW"/>
</dbReference>
<dbReference type="GO" id="GO:0008757">
    <property type="term" value="F:S-adenosylmethionine-dependent methyltransferase activity"/>
    <property type="evidence" value="ECO:0007669"/>
    <property type="project" value="UniProtKB-ARBA"/>
</dbReference>
<dbReference type="InterPro" id="IPR029063">
    <property type="entry name" value="SAM-dependent_MTases_sf"/>
</dbReference>
<dbReference type="AlphaFoldDB" id="A0A9P4YPA5"/>
<dbReference type="CDD" id="cd02440">
    <property type="entry name" value="AdoMet_MTases"/>
    <property type="match status" value="1"/>
</dbReference>
<dbReference type="InterPro" id="IPR019410">
    <property type="entry name" value="Methyltransf_16"/>
</dbReference>
<name>A0A9P4YPA5_9HYPO</name>
<dbReference type="Pfam" id="PF10294">
    <property type="entry name" value="Methyltransf_16"/>
    <property type="match status" value="1"/>
</dbReference>